<organism evidence="3 4">
    <name type="scientific">Candidatus Liptonbacteria bacterium RIFCSPHIGHO2_01_FULL_57_28</name>
    <dbReference type="NCBI Taxonomy" id="1798647"/>
    <lineage>
        <taxon>Bacteria</taxon>
        <taxon>Candidatus Liptoniibacteriota</taxon>
    </lineage>
</organism>
<dbReference type="InterPro" id="IPR058441">
    <property type="entry name" value="DUF8128"/>
</dbReference>
<keyword evidence="1" id="KW-0472">Membrane</keyword>
<protein>
    <recommendedName>
        <fullName evidence="2">DUF8128 domain-containing protein</fullName>
    </recommendedName>
</protein>
<comment type="caution">
    <text evidence="3">The sequence shown here is derived from an EMBL/GenBank/DDBJ whole genome shotgun (WGS) entry which is preliminary data.</text>
</comment>
<evidence type="ECO:0000313" key="4">
    <source>
        <dbReference type="Proteomes" id="UP000179059"/>
    </source>
</evidence>
<dbReference type="STRING" id="1798647.A2855_01935"/>
<evidence type="ECO:0000259" key="2">
    <source>
        <dbReference type="Pfam" id="PF26449"/>
    </source>
</evidence>
<name>A0A1G2CB28_9BACT</name>
<dbReference type="Pfam" id="PF26449">
    <property type="entry name" value="DUF8128"/>
    <property type="match status" value="1"/>
</dbReference>
<evidence type="ECO:0000256" key="1">
    <source>
        <dbReference type="SAM" id="Phobius"/>
    </source>
</evidence>
<keyword evidence="1" id="KW-0812">Transmembrane</keyword>
<keyword evidence="1" id="KW-1133">Transmembrane helix</keyword>
<dbReference type="AlphaFoldDB" id="A0A1G2CB28"/>
<feature type="domain" description="DUF8128" evidence="2">
    <location>
        <begin position="94"/>
        <end position="347"/>
    </location>
</feature>
<proteinExistence type="predicted"/>
<reference evidence="3 4" key="1">
    <citation type="journal article" date="2016" name="Nat. Commun.">
        <title>Thousands of microbial genomes shed light on interconnected biogeochemical processes in an aquifer system.</title>
        <authorList>
            <person name="Anantharaman K."/>
            <person name="Brown C.T."/>
            <person name="Hug L.A."/>
            <person name="Sharon I."/>
            <person name="Castelle C.J."/>
            <person name="Probst A.J."/>
            <person name="Thomas B.C."/>
            <person name="Singh A."/>
            <person name="Wilkins M.J."/>
            <person name="Karaoz U."/>
            <person name="Brodie E.L."/>
            <person name="Williams K.H."/>
            <person name="Hubbard S.S."/>
            <person name="Banfield J.F."/>
        </authorList>
    </citation>
    <scope>NUCLEOTIDE SEQUENCE [LARGE SCALE GENOMIC DNA]</scope>
</reference>
<evidence type="ECO:0000313" key="3">
    <source>
        <dbReference type="EMBL" id="OGY98588.1"/>
    </source>
</evidence>
<sequence>MEAFWGTISNAIGVFWGYTWWFWLCIILAPITANAWLAWRQKKYEHEIKWSFLEILIPREITKSPQAMEQVFNQIFHLKNWPGDVKEYWWDGEVTLWYSFEIASLGGEIHFYMRVPTVYRDLIEAALFAFYPDIEIVETEDYMKRYAPTTAELYRDGMTMWGSELELAKSGAYPLKSYIDFESPDEDKQYDPISAFTELMAKIKPGQMTAIQYLCSPIFGPHDEHTVEEYKKEIIKLRERKHEALSHNGPSVANRTSFPGGLMPVLELSRQDADPEELGLIKRAVLSRTPGETRTIEAIEENLARPMFNVIMRYIYISPTEEYTSHFGRRAMWGAFNQFGDTDLNQLKRNKLTQSRGKIWEWPILFPRARYEYRRQKVYNDFRHREIPPHTFFGHLMMSDTWGTLGRNRPHWLSWGSRFQHLSTRSLATLFHPPTMMVLTGPHIKRVDSRKGGPPAGMAIFGDEGNIDKFK</sequence>
<dbReference type="EMBL" id="MHKX01000005">
    <property type="protein sequence ID" value="OGY98588.1"/>
    <property type="molecule type" value="Genomic_DNA"/>
</dbReference>
<feature type="transmembrane region" description="Helical" evidence="1">
    <location>
        <begin position="20"/>
        <end position="39"/>
    </location>
</feature>
<dbReference type="Proteomes" id="UP000179059">
    <property type="component" value="Unassembled WGS sequence"/>
</dbReference>
<accession>A0A1G2CB28</accession>
<gene>
    <name evidence="3" type="ORF">A2855_01935</name>
</gene>